<keyword evidence="1" id="KW-0812">Transmembrane</keyword>
<protein>
    <submittedName>
        <fullName evidence="2">DUF3180 domain-containing protein</fullName>
    </submittedName>
</protein>
<dbReference type="EMBL" id="QORO01000005">
    <property type="protein sequence ID" value="RCK56959.1"/>
    <property type="molecule type" value="Genomic_DNA"/>
</dbReference>
<name>A0A367XU89_9MICO</name>
<proteinExistence type="predicted"/>
<dbReference type="InterPro" id="IPR021517">
    <property type="entry name" value="DUF3180"/>
</dbReference>
<feature type="transmembrane region" description="Helical" evidence="1">
    <location>
        <begin position="79"/>
        <end position="105"/>
    </location>
</feature>
<reference evidence="2 3" key="1">
    <citation type="submission" date="2018-07" db="EMBL/GenBank/DDBJ databases">
        <title>Microbacterium endoborsara sp. nov., a novel actinobacterium isolated from Borszczowia aralocaspica.</title>
        <authorList>
            <person name="An D."/>
        </authorList>
    </citation>
    <scope>NUCLEOTIDE SEQUENCE [LARGE SCALE GENOMIC DNA]</scope>
    <source>
        <strain evidence="2 3">C1.15228</strain>
    </source>
</reference>
<dbReference type="OrthoDB" id="5125751at2"/>
<dbReference type="Proteomes" id="UP000253508">
    <property type="component" value="Unassembled WGS sequence"/>
</dbReference>
<feature type="transmembrane region" description="Helical" evidence="1">
    <location>
        <begin position="39"/>
        <end position="59"/>
    </location>
</feature>
<keyword evidence="1" id="KW-0472">Membrane</keyword>
<evidence type="ECO:0000313" key="3">
    <source>
        <dbReference type="Proteomes" id="UP000253508"/>
    </source>
</evidence>
<gene>
    <name evidence="2" type="ORF">DTO57_11545</name>
</gene>
<feature type="transmembrane region" description="Helical" evidence="1">
    <location>
        <begin position="7"/>
        <end position="27"/>
    </location>
</feature>
<keyword evidence="1" id="KW-1133">Transmembrane helix</keyword>
<evidence type="ECO:0000313" key="2">
    <source>
        <dbReference type="EMBL" id="RCK56959.1"/>
    </source>
</evidence>
<feature type="transmembrane region" description="Helical" evidence="1">
    <location>
        <begin position="111"/>
        <end position="135"/>
    </location>
</feature>
<dbReference type="AlphaFoldDB" id="A0A367XU89"/>
<evidence type="ECO:0000256" key="1">
    <source>
        <dbReference type="SAM" id="Phobius"/>
    </source>
</evidence>
<dbReference type="RefSeq" id="WP_114118400.1">
    <property type="nucleotide sequence ID" value="NZ_BMHU01000005.1"/>
</dbReference>
<comment type="caution">
    <text evidence="2">The sequence shown here is derived from an EMBL/GenBank/DDBJ whole genome shotgun (WGS) entry which is preliminary data.</text>
</comment>
<organism evidence="2 3">
    <name type="scientific">Microbacterium sorbitolivorans</name>
    <dbReference type="NCBI Taxonomy" id="1867410"/>
    <lineage>
        <taxon>Bacteria</taxon>
        <taxon>Bacillati</taxon>
        <taxon>Actinomycetota</taxon>
        <taxon>Actinomycetes</taxon>
        <taxon>Micrococcales</taxon>
        <taxon>Microbacteriaceae</taxon>
        <taxon>Microbacterium</taxon>
    </lineage>
</organism>
<sequence>MKRTSAVTLIVCAVIGAAVGVVLDVALTAASRATFTPPYMLPILLVLLGLFCLAFAWPIRRAVRDPKAPRPDPFRAVRVAALAKASSMLGAATGGFALGLIGYVLTRPVAVGLGSLTAEIVTTIAGGVLMVLALIAEHMCTLPKDPDERESDADSAGAEPQF</sequence>
<accession>A0A367XU89</accession>
<keyword evidence="3" id="KW-1185">Reference proteome</keyword>
<dbReference type="Pfam" id="PF11377">
    <property type="entry name" value="DUF3180"/>
    <property type="match status" value="1"/>
</dbReference>